<evidence type="ECO:0000256" key="3">
    <source>
        <dbReference type="ARBA" id="ARBA00011245"/>
    </source>
</evidence>
<dbReference type="InterPro" id="IPR005148">
    <property type="entry name" value="Arg-tRNA-synth_N"/>
</dbReference>
<evidence type="ECO:0000256" key="9">
    <source>
        <dbReference type="ARBA" id="ARBA00023146"/>
    </source>
</evidence>
<protein>
    <recommendedName>
        <fullName evidence="11">Arginine--tRNA ligase</fullName>
        <ecNumber evidence="11">6.1.1.19</ecNumber>
    </recommendedName>
    <alternativeName>
        <fullName evidence="11">Arginyl-tRNA synthetase</fullName>
        <shortName evidence="11">ArgRS</shortName>
    </alternativeName>
</protein>
<evidence type="ECO:0000256" key="12">
    <source>
        <dbReference type="RuleBase" id="RU363038"/>
    </source>
</evidence>
<keyword evidence="6 11" id="KW-0547">Nucleotide-binding</keyword>
<keyword evidence="4 11" id="KW-0963">Cytoplasm</keyword>
<dbReference type="CDD" id="cd00671">
    <property type="entry name" value="ArgRS_core"/>
    <property type="match status" value="1"/>
</dbReference>
<comment type="caution">
    <text evidence="11">Lacks conserved residue(s) required for the propagation of feature annotation.</text>
</comment>
<keyword evidence="8 11" id="KW-0648">Protein biosynthesis</keyword>
<dbReference type="GO" id="GO:0005737">
    <property type="term" value="C:cytoplasm"/>
    <property type="evidence" value="ECO:0007669"/>
    <property type="project" value="UniProtKB-SubCell"/>
</dbReference>
<dbReference type="Pfam" id="PF00750">
    <property type="entry name" value="tRNA-synt_1d"/>
    <property type="match status" value="1"/>
</dbReference>
<feature type="domain" description="DALR anticodon binding" evidence="13">
    <location>
        <begin position="430"/>
        <end position="549"/>
    </location>
</feature>
<dbReference type="HAMAP" id="MF_00123">
    <property type="entry name" value="Arg_tRNA_synth"/>
    <property type="match status" value="1"/>
</dbReference>
<dbReference type="InterPro" id="IPR001278">
    <property type="entry name" value="Arg-tRNA-ligase"/>
</dbReference>
<comment type="subunit">
    <text evidence="3 11">Monomer.</text>
</comment>
<dbReference type="SUPFAM" id="SSF47323">
    <property type="entry name" value="Anticodon-binding domain of a subclass of class I aminoacyl-tRNA synthetases"/>
    <property type="match status" value="1"/>
</dbReference>
<dbReference type="EMBL" id="AZRL01000016">
    <property type="protein sequence ID" value="PNR96142.1"/>
    <property type="molecule type" value="Genomic_DNA"/>
</dbReference>
<evidence type="ECO:0000256" key="8">
    <source>
        <dbReference type="ARBA" id="ARBA00022917"/>
    </source>
</evidence>
<dbReference type="InterPro" id="IPR035684">
    <property type="entry name" value="ArgRS_core"/>
</dbReference>
<dbReference type="PRINTS" id="PR01038">
    <property type="entry name" value="TRNASYNTHARG"/>
</dbReference>
<dbReference type="GO" id="GO:0006420">
    <property type="term" value="P:arginyl-tRNA aminoacylation"/>
    <property type="evidence" value="ECO:0007669"/>
    <property type="project" value="UniProtKB-UniRule"/>
</dbReference>
<dbReference type="OrthoDB" id="9805987at2"/>
<dbReference type="Pfam" id="PF05746">
    <property type="entry name" value="DALR_1"/>
    <property type="match status" value="1"/>
</dbReference>
<dbReference type="GO" id="GO:0004814">
    <property type="term" value="F:arginine-tRNA ligase activity"/>
    <property type="evidence" value="ECO:0007669"/>
    <property type="project" value="UniProtKB-UniRule"/>
</dbReference>
<evidence type="ECO:0000256" key="1">
    <source>
        <dbReference type="ARBA" id="ARBA00004496"/>
    </source>
</evidence>
<evidence type="ECO:0000259" key="13">
    <source>
        <dbReference type="SMART" id="SM00836"/>
    </source>
</evidence>
<dbReference type="RefSeq" id="WP_103067212.1">
    <property type="nucleotide sequence ID" value="NZ_AZRL01000016.1"/>
</dbReference>
<dbReference type="InterPro" id="IPR014729">
    <property type="entry name" value="Rossmann-like_a/b/a_fold"/>
</dbReference>
<name>A0A2K1P043_9BACT</name>
<keyword evidence="5 11" id="KW-0436">Ligase</keyword>
<dbReference type="NCBIfam" id="TIGR00456">
    <property type="entry name" value="argS"/>
    <property type="match status" value="1"/>
</dbReference>
<comment type="similarity">
    <text evidence="2 11 12">Belongs to the class-I aminoacyl-tRNA synthetase family.</text>
</comment>
<feature type="domain" description="Arginyl tRNA synthetase N-terminal" evidence="14">
    <location>
        <begin position="1"/>
        <end position="87"/>
    </location>
</feature>
<dbReference type="Gene3D" id="3.30.1360.70">
    <property type="entry name" value="Arginyl tRNA synthetase N-terminal domain"/>
    <property type="match status" value="1"/>
</dbReference>
<evidence type="ECO:0000256" key="10">
    <source>
        <dbReference type="ARBA" id="ARBA00049339"/>
    </source>
</evidence>
<evidence type="ECO:0000256" key="4">
    <source>
        <dbReference type="ARBA" id="ARBA00022490"/>
    </source>
</evidence>
<evidence type="ECO:0000313" key="16">
    <source>
        <dbReference type="Proteomes" id="UP000236434"/>
    </source>
</evidence>
<dbReference type="FunFam" id="3.40.50.620:FF:000062">
    <property type="entry name" value="Arginine--tRNA ligase"/>
    <property type="match status" value="1"/>
</dbReference>
<comment type="catalytic activity">
    <reaction evidence="10 11">
        <text>tRNA(Arg) + L-arginine + ATP = L-arginyl-tRNA(Arg) + AMP + diphosphate</text>
        <dbReference type="Rhea" id="RHEA:20301"/>
        <dbReference type="Rhea" id="RHEA-COMP:9658"/>
        <dbReference type="Rhea" id="RHEA-COMP:9673"/>
        <dbReference type="ChEBI" id="CHEBI:30616"/>
        <dbReference type="ChEBI" id="CHEBI:32682"/>
        <dbReference type="ChEBI" id="CHEBI:33019"/>
        <dbReference type="ChEBI" id="CHEBI:78442"/>
        <dbReference type="ChEBI" id="CHEBI:78513"/>
        <dbReference type="ChEBI" id="CHEBI:456215"/>
        <dbReference type="EC" id="6.1.1.19"/>
    </reaction>
</comment>
<dbReference type="Proteomes" id="UP000236434">
    <property type="component" value="Unassembled WGS sequence"/>
</dbReference>
<dbReference type="PANTHER" id="PTHR11956:SF5">
    <property type="entry name" value="ARGININE--TRNA LIGASE, CYTOPLASMIC"/>
    <property type="match status" value="1"/>
</dbReference>
<evidence type="ECO:0000256" key="2">
    <source>
        <dbReference type="ARBA" id="ARBA00005594"/>
    </source>
</evidence>
<reference evidence="15 16" key="1">
    <citation type="submission" date="2013-12" db="EMBL/GenBank/DDBJ databases">
        <title>Comparative genomics of Petrotoga isolates.</title>
        <authorList>
            <person name="Nesbo C.L."/>
            <person name="Charchuk R."/>
            <person name="Chow K."/>
        </authorList>
    </citation>
    <scope>NUCLEOTIDE SEQUENCE [LARGE SCALE GENOMIC DNA]</scope>
    <source>
        <strain evidence="15 16">DSM 13574</strain>
    </source>
</reference>
<organism evidence="15 16">
    <name type="scientific">Petrotoga olearia DSM 13574</name>
    <dbReference type="NCBI Taxonomy" id="1122955"/>
    <lineage>
        <taxon>Bacteria</taxon>
        <taxon>Thermotogati</taxon>
        <taxon>Thermotogota</taxon>
        <taxon>Thermotogae</taxon>
        <taxon>Petrotogales</taxon>
        <taxon>Petrotogaceae</taxon>
        <taxon>Petrotoga</taxon>
    </lineage>
</organism>
<dbReference type="Gene3D" id="3.40.50.620">
    <property type="entry name" value="HUPs"/>
    <property type="match status" value="1"/>
</dbReference>
<dbReference type="SMART" id="SM00836">
    <property type="entry name" value="DALR_1"/>
    <property type="match status" value="1"/>
</dbReference>
<evidence type="ECO:0000256" key="5">
    <source>
        <dbReference type="ARBA" id="ARBA00022598"/>
    </source>
</evidence>
<dbReference type="SUPFAM" id="SSF55190">
    <property type="entry name" value="Arginyl-tRNA synthetase (ArgRS), N-terminal 'additional' domain"/>
    <property type="match status" value="1"/>
</dbReference>
<evidence type="ECO:0000256" key="7">
    <source>
        <dbReference type="ARBA" id="ARBA00022840"/>
    </source>
</evidence>
<proteinExistence type="inferred from homology"/>
<keyword evidence="9 11" id="KW-0030">Aminoacyl-tRNA synthetase</keyword>
<gene>
    <name evidence="11" type="primary">argS</name>
    <name evidence="15" type="ORF">X929_06625</name>
</gene>
<dbReference type="SUPFAM" id="SSF52374">
    <property type="entry name" value="Nucleotidylyl transferase"/>
    <property type="match status" value="1"/>
</dbReference>
<dbReference type="InterPro" id="IPR036695">
    <property type="entry name" value="Arg-tRNA-synth_N_sf"/>
</dbReference>
<comment type="subcellular location">
    <subcellularLocation>
        <location evidence="1 11">Cytoplasm</location>
    </subcellularLocation>
</comment>
<dbReference type="GO" id="GO:0005524">
    <property type="term" value="F:ATP binding"/>
    <property type="evidence" value="ECO:0007669"/>
    <property type="project" value="UniProtKB-UniRule"/>
</dbReference>
<accession>A0A2K1P043</accession>
<comment type="caution">
    <text evidence="15">The sequence shown here is derived from an EMBL/GenBank/DDBJ whole genome shotgun (WGS) entry which is preliminary data.</text>
</comment>
<dbReference type="PANTHER" id="PTHR11956">
    <property type="entry name" value="ARGINYL-TRNA SYNTHETASE"/>
    <property type="match status" value="1"/>
</dbReference>
<keyword evidence="7 11" id="KW-0067">ATP-binding</keyword>
<sequence>MEIIDLIKEQIDATLSNIGVTELENNFTIETPPKDDLGDFSSNIAFLLTKRLRKSPQEIAQILKEELDKSPFFEKVDNVKGFLNFFVSPQIYQRICSKILSNPKTYGKFDIGKGQNIQFEFASINPTGPITVAHGRQAVMGDVLANMYEQAGYIVQREMYLNDAGRQIKLLSYSLWVRYNEILGSKYEIPEDGYRGDYLIDTAKKVLNKYGDKFKDKWDEEVEDIFRKEVLEDMLKTMLSTLEKINVNFDVVFSEQLLFKNKIVEKTLNDLKAKGYVYEKDDAVWFKVSDLIDENDKVLIRSKDSMPTYFCDDIAYHYYKYLRGFDSVIDIMGSDHHGHIPRMMASIKALGLPEDFLKIILHQFVNVKKGQEIIKMSTRSGEFFTLDDLIQNVGKDAVRYFFAMVDPDTTLNFDIDLAIKKSNENPVYYVQYAHARICSIFKEAQKRGIEYELFLGLENLKENEEKLLMRELALFTDVLTKAVIQNKPNLLTQYLERVASRFHHFYNNLSVLNAENYELIQGRLNLCQATKIVIARGLSILGVNAPESM</sequence>
<evidence type="ECO:0000256" key="11">
    <source>
        <dbReference type="HAMAP-Rule" id="MF_00123"/>
    </source>
</evidence>
<dbReference type="SMART" id="SM01016">
    <property type="entry name" value="Arg_tRNA_synt_N"/>
    <property type="match status" value="1"/>
</dbReference>
<dbReference type="FunFam" id="1.10.730.10:FF:000008">
    <property type="entry name" value="Arginine--tRNA ligase"/>
    <property type="match status" value="1"/>
</dbReference>
<dbReference type="EC" id="6.1.1.19" evidence="11"/>
<evidence type="ECO:0000259" key="14">
    <source>
        <dbReference type="SMART" id="SM01016"/>
    </source>
</evidence>
<dbReference type="InterPro" id="IPR008909">
    <property type="entry name" value="DALR_anticod-bd"/>
</dbReference>
<evidence type="ECO:0000313" key="15">
    <source>
        <dbReference type="EMBL" id="PNR96142.1"/>
    </source>
</evidence>
<dbReference type="Pfam" id="PF03485">
    <property type="entry name" value="Arg_tRNA_synt_N"/>
    <property type="match status" value="1"/>
</dbReference>
<evidence type="ECO:0000256" key="6">
    <source>
        <dbReference type="ARBA" id="ARBA00022741"/>
    </source>
</evidence>
<dbReference type="InterPro" id="IPR009080">
    <property type="entry name" value="tRNAsynth_Ia_anticodon-bd"/>
</dbReference>
<dbReference type="AlphaFoldDB" id="A0A2K1P043"/>
<dbReference type="Gene3D" id="1.10.730.10">
    <property type="entry name" value="Isoleucyl-tRNA Synthetase, Domain 1"/>
    <property type="match status" value="1"/>
</dbReference>